<keyword evidence="3" id="KW-0285">Flavoprotein</keyword>
<dbReference type="PANTHER" id="PTHR48105">
    <property type="entry name" value="THIOREDOXIN REDUCTASE 1-RELATED-RELATED"/>
    <property type="match status" value="1"/>
</dbReference>
<evidence type="ECO:0000256" key="3">
    <source>
        <dbReference type="ARBA" id="ARBA00022630"/>
    </source>
</evidence>
<comment type="subunit">
    <text evidence="2">Homodimer.</text>
</comment>
<dbReference type="AlphaFoldDB" id="A0AAU8NKL9"/>
<accession>A0AAU8NKL9</accession>
<evidence type="ECO:0000259" key="5">
    <source>
        <dbReference type="Pfam" id="PF07992"/>
    </source>
</evidence>
<dbReference type="InterPro" id="IPR036188">
    <property type="entry name" value="FAD/NAD-bd_sf"/>
</dbReference>
<reference evidence="6" key="1">
    <citation type="submission" date="2024-05" db="EMBL/GenBank/DDBJ databases">
        <title>Draft genome assemblies of 36 bacteria isolated from hibernating arctic ground squirrels.</title>
        <authorList>
            <person name="McKee H."/>
            <person name="Mullen L."/>
            <person name="Drown D.M."/>
            <person name="Duddleston K.N."/>
        </authorList>
    </citation>
    <scope>NUCLEOTIDE SEQUENCE</scope>
    <source>
        <strain evidence="6">AN1007</strain>
    </source>
</reference>
<dbReference type="PRINTS" id="PR00469">
    <property type="entry name" value="PNDRDTASEII"/>
</dbReference>
<dbReference type="SUPFAM" id="SSF51905">
    <property type="entry name" value="FAD/NAD(P)-binding domain"/>
    <property type="match status" value="1"/>
</dbReference>
<feature type="domain" description="FAD/NAD(P)-binding" evidence="5">
    <location>
        <begin position="9"/>
        <end position="284"/>
    </location>
</feature>
<evidence type="ECO:0000313" key="6">
    <source>
        <dbReference type="EMBL" id="XCP97523.1"/>
    </source>
</evidence>
<dbReference type="InterPro" id="IPR050097">
    <property type="entry name" value="Ferredoxin-NADP_redctase_2"/>
</dbReference>
<dbReference type="RefSeq" id="WP_366296188.1">
    <property type="nucleotide sequence ID" value="NZ_CP159992.1"/>
</dbReference>
<evidence type="ECO:0000256" key="1">
    <source>
        <dbReference type="ARBA" id="ARBA00001974"/>
    </source>
</evidence>
<name>A0AAU8NKL9_9BACL</name>
<sequence length="308" mass="33508">MHKEQHQLDVVIIGGGPAGLNASLVLGRARKHVMVIDNQKPRNWVTQETHGFLTMDGVSPREFRRIAKEEISAYPTVQFASDTVTDITGHDGEFVIVTAEGRQYEAKKILFAVGKRDLPLDITGLSEVYGKSAFVCPYCDGWELRDQQLVIIISAAHALHMAKVISGWTSQYTLCLNGNDSLQEEQLQELTRHGIQVYEGPIQTIISEEGMVSAVELTDGTRIPCTGIFFQPKLQTGSDLPKMLGCDVTETGTIVVDPQGKTSVPGVFSAGDAASELYQAITAASLGALTAVSINNELNFEAWDGDRT</sequence>
<gene>
    <name evidence="6" type="ORF">ABXS70_12835</name>
</gene>
<evidence type="ECO:0000256" key="2">
    <source>
        <dbReference type="ARBA" id="ARBA00011738"/>
    </source>
</evidence>
<comment type="cofactor">
    <cofactor evidence="1">
        <name>FAD</name>
        <dbReference type="ChEBI" id="CHEBI:57692"/>
    </cofactor>
</comment>
<protein>
    <submittedName>
        <fullName evidence="6">NAD(P)/FAD-dependent oxidoreductase</fullName>
    </submittedName>
</protein>
<keyword evidence="4" id="KW-0560">Oxidoreductase</keyword>
<dbReference type="Pfam" id="PF07992">
    <property type="entry name" value="Pyr_redox_2"/>
    <property type="match status" value="1"/>
</dbReference>
<dbReference type="Gene3D" id="3.50.50.60">
    <property type="entry name" value="FAD/NAD(P)-binding domain"/>
    <property type="match status" value="2"/>
</dbReference>
<proteinExistence type="predicted"/>
<dbReference type="InterPro" id="IPR023753">
    <property type="entry name" value="FAD/NAD-binding_dom"/>
</dbReference>
<dbReference type="EMBL" id="CP159992">
    <property type="protein sequence ID" value="XCP97523.1"/>
    <property type="molecule type" value="Genomic_DNA"/>
</dbReference>
<dbReference type="GO" id="GO:0016491">
    <property type="term" value="F:oxidoreductase activity"/>
    <property type="evidence" value="ECO:0007669"/>
    <property type="project" value="UniProtKB-KW"/>
</dbReference>
<evidence type="ECO:0000256" key="4">
    <source>
        <dbReference type="ARBA" id="ARBA00023002"/>
    </source>
</evidence>
<organism evidence="6">
    <name type="scientific">Paenibacillus sp. AN1007</name>
    <dbReference type="NCBI Taxonomy" id="3151385"/>
    <lineage>
        <taxon>Bacteria</taxon>
        <taxon>Bacillati</taxon>
        <taxon>Bacillota</taxon>
        <taxon>Bacilli</taxon>
        <taxon>Bacillales</taxon>
        <taxon>Paenibacillaceae</taxon>
        <taxon>Paenibacillus</taxon>
    </lineage>
</organism>
<dbReference type="PRINTS" id="PR00368">
    <property type="entry name" value="FADPNR"/>
</dbReference>